<evidence type="ECO:0000256" key="1">
    <source>
        <dbReference type="ARBA" id="ARBA00000085"/>
    </source>
</evidence>
<evidence type="ECO:0000256" key="3">
    <source>
        <dbReference type="ARBA" id="ARBA00022553"/>
    </source>
</evidence>
<dbReference type="Gene3D" id="3.30.565.10">
    <property type="entry name" value="Histidine kinase-like ATPase, C-terminal domain"/>
    <property type="match status" value="1"/>
</dbReference>
<dbReference type="PROSITE" id="PS50109">
    <property type="entry name" value="HIS_KIN"/>
    <property type="match status" value="1"/>
</dbReference>
<dbReference type="Pfam" id="PF00512">
    <property type="entry name" value="HisKA"/>
    <property type="match status" value="1"/>
</dbReference>
<dbReference type="InterPro" id="IPR005467">
    <property type="entry name" value="His_kinase_dom"/>
</dbReference>
<dbReference type="Gene3D" id="1.10.287.130">
    <property type="match status" value="1"/>
</dbReference>
<dbReference type="EMBL" id="AUYB01000092">
    <property type="protein sequence ID" value="KZN40906.1"/>
    <property type="molecule type" value="Genomic_DNA"/>
</dbReference>
<dbReference type="AlphaFoldDB" id="A0A166XTV2"/>
<sequence length="499" mass="56317">MEIGDLQLQTVMDSVKDGFIMTDECGEIISFNLSASKIFGYTKQQVIGQNITSLLSSEYRPLYFKYVQSIQHVGDMQQPSSSLEVLAIHQAETVFPVELSVSALEVRDKTVYLATVRDITERKEADQSIKSYIEHIETIMDTVLDGLITIDMRGTIHSFNAAAEAIFGYRASDVVGRNVKMLMPEPYQSEHDMYLENYHQTGDKKIIGIGREITGRRHSGHLFPMELGVNEMVVQGKTMFVGTVRDISERKAAEAAIDSYIRKLQISNSELDQFAYIASHDLKEPLRGLANNALFLEEDHGNAMGDEGVRRIQRIRFLCTRMEKLVDSLLYYSRLGRQDLAVEHVDLNALIDSVAELTLPEETAQSVSLSIPKTLPCITCDKPKVSELFRNLISNAVKYNKSANKEIEIGVKSCIEPVHNTLETRVFYVKDNGQGIDSRFFEDIFRIFKRLNEEDDSVRGTGVGLTFVKKIVERHNGQIWVESELGRGSCFNFTLKLGD</sequence>
<dbReference type="SUPFAM" id="SSF55785">
    <property type="entry name" value="PYP-like sensor domain (PAS domain)"/>
    <property type="match status" value="2"/>
</dbReference>
<gene>
    <name evidence="12" type="ORF">N475_00600</name>
</gene>
<dbReference type="NCBIfam" id="TIGR00229">
    <property type="entry name" value="sensory_box"/>
    <property type="match status" value="2"/>
</dbReference>
<keyword evidence="13" id="KW-1185">Reference proteome</keyword>
<evidence type="ECO:0000313" key="13">
    <source>
        <dbReference type="Proteomes" id="UP000076643"/>
    </source>
</evidence>
<keyword evidence="7" id="KW-0067">ATP-binding</keyword>
<dbReference type="InterPro" id="IPR003594">
    <property type="entry name" value="HATPase_dom"/>
</dbReference>
<dbReference type="RefSeq" id="WP_063356582.1">
    <property type="nucleotide sequence ID" value="NZ_AQHB01000023.1"/>
</dbReference>
<dbReference type="SUPFAM" id="SSF47384">
    <property type="entry name" value="Homodimeric domain of signal transducing histidine kinase"/>
    <property type="match status" value="1"/>
</dbReference>
<dbReference type="GO" id="GO:0005886">
    <property type="term" value="C:plasma membrane"/>
    <property type="evidence" value="ECO:0007669"/>
    <property type="project" value="UniProtKB-ARBA"/>
</dbReference>
<keyword evidence="5" id="KW-0547">Nucleotide-binding</keyword>
<evidence type="ECO:0000256" key="2">
    <source>
        <dbReference type="ARBA" id="ARBA00012438"/>
    </source>
</evidence>
<dbReference type="InterPro" id="IPR004358">
    <property type="entry name" value="Sig_transdc_His_kin-like_C"/>
</dbReference>
<dbReference type="GO" id="GO:0000155">
    <property type="term" value="F:phosphorelay sensor kinase activity"/>
    <property type="evidence" value="ECO:0007669"/>
    <property type="project" value="InterPro"/>
</dbReference>
<dbReference type="Pfam" id="PF13426">
    <property type="entry name" value="PAS_9"/>
    <property type="match status" value="1"/>
</dbReference>
<feature type="domain" description="PAS" evidence="11">
    <location>
        <begin position="132"/>
        <end position="202"/>
    </location>
</feature>
<evidence type="ECO:0000256" key="6">
    <source>
        <dbReference type="ARBA" id="ARBA00022777"/>
    </source>
</evidence>
<dbReference type="FunFam" id="3.30.450.20:FF:000060">
    <property type="entry name" value="Sensor protein FixL"/>
    <property type="match status" value="1"/>
</dbReference>
<evidence type="ECO:0000256" key="8">
    <source>
        <dbReference type="ARBA" id="ARBA00059827"/>
    </source>
</evidence>
<dbReference type="EC" id="2.7.13.3" evidence="2"/>
<comment type="caution">
    <text evidence="12">The sequence shown here is derived from an EMBL/GenBank/DDBJ whole genome shotgun (WGS) entry which is preliminary data.</text>
</comment>
<dbReference type="Pfam" id="PF00989">
    <property type="entry name" value="PAS"/>
    <property type="match status" value="1"/>
</dbReference>
<accession>A0A166XTV2</accession>
<feature type="domain" description="PAS" evidence="11">
    <location>
        <begin position="4"/>
        <end position="74"/>
    </location>
</feature>
<dbReference type="InterPro" id="IPR036097">
    <property type="entry name" value="HisK_dim/P_sf"/>
</dbReference>
<dbReference type="InterPro" id="IPR013767">
    <property type="entry name" value="PAS_fold"/>
</dbReference>
<dbReference type="SMART" id="SM00091">
    <property type="entry name" value="PAS"/>
    <property type="match status" value="2"/>
</dbReference>
<dbReference type="Proteomes" id="UP000076643">
    <property type="component" value="Unassembled WGS sequence"/>
</dbReference>
<dbReference type="GO" id="GO:0005524">
    <property type="term" value="F:ATP binding"/>
    <property type="evidence" value="ECO:0007669"/>
    <property type="project" value="UniProtKB-KW"/>
</dbReference>
<evidence type="ECO:0000259" key="11">
    <source>
        <dbReference type="PROSITE" id="PS50112"/>
    </source>
</evidence>
<dbReference type="InterPro" id="IPR052162">
    <property type="entry name" value="Sensor_kinase/Photoreceptor"/>
</dbReference>
<evidence type="ECO:0000259" key="10">
    <source>
        <dbReference type="PROSITE" id="PS50109"/>
    </source>
</evidence>
<dbReference type="InterPro" id="IPR001610">
    <property type="entry name" value="PAC"/>
</dbReference>
<comment type="function">
    <text evidence="8">Putative oxygen sensor; modulates the activity of FixJ, a transcriptional activator of nitrogen fixation fixK gene. FixL probably acts as a kinase that phosphorylates FixJ.</text>
</comment>
<evidence type="ECO:0000256" key="5">
    <source>
        <dbReference type="ARBA" id="ARBA00022741"/>
    </source>
</evidence>
<dbReference type="Gene3D" id="3.30.450.20">
    <property type="entry name" value="PAS domain"/>
    <property type="match status" value="2"/>
</dbReference>
<evidence type="ECO:0000256" key="7">
    <source>
        <dbReference type="ARBA" id="ARBA00022840"/>
    </source>
</evidence>
<dbReference type="InterPro" id="IPR035965">
    <property type="entry name" value="PAS-like_dom_sf"/>
</dbReference>
<dbReference type="SUPFAM" id="SSF55874">
    <property type="entry name" value="ATPase domain of HSP90 chaperone/DNA topoisomerase II/histidine kinase"/>
    <property type="match status" value="1"/>
</dbReference>
<dbReference type="InterPro" id="IPR003661">
    <property type="entry name" value="HisK_dim/P_dom"/>
</dbReference>
<dbReference type="PANTHER" id="PTHR43304">
    <property type="entry name" value="PHYTOCHROME-LIKE PROTEIN CPH1"/>
    <property type="match status" value="1"/>
</dbReference>
<dbReference type="FunFam" id="3.30.565.10:FF:000006">
    <property type="entry name" value="Sensor histidine kinase WalK"/>
    <property type="match status" value="1"/>
</dbReference>
<dbReference type="PRINTS" id="PR00344">
    <property type="entry name" value="BCTRLSENSOR"/>
</dbReference>
<evidence type="ECO:0000256" key="9">
    <source>
        <dbReference type="ARBA" id="ARBA00070616"/>
    </source>
</evidence>
<dbReference type="SMART" id="SM00387">
    <property type="entry name" value="HATPase_c"/>
    <property type="match status" value="1"/>
</dbReference>
<reference evidence="12 13" key="1">
    <citation type="submission" date="2013-07" db="EMBL/GenBank/DDBJ databases">
        <title>Comparative Genomic and Metabolomic Analysis of Twelve Strains of Pseudoalteromonas luteoviolacea.</title>
        <authorList>
            <person name="Vynne N.G."/>
            <person name="Mansson M."/>
            <person name="Gram L."/>
        </authorList>
    </citation>
    <scope>NUCLEOTIDE SEQUENCE [LARGE SCALE GENOMIC DNA]</scope>
    <source>
        <strain evidence="12 13">DSM 6061</strain>
    </source>
</reference>
<dbReference type="PANTHER" id="PTHR43304:SF1">
    <property type="entry name" value="PAC DOMAIN-CONTAINING PROTEIN"/>
    <property type="match status" value="1"/>
</dbReference>
<dbReference type="PATRIC" id="fig|1365250.3.peg.1268"/>
<dbReference type="CDD" id="cd00082">
    <property type="entry name" value="HisKA"/>
    <property type="match status" value="1"/>
</dbReference>
<organism evidence="12 13">
    <name type="scientific">Pseudoalteromonas luteoviolacea DSM 6061</name>
    <dbReference type="NCBI Taxonomy" id="1365250"/>
    <lineage>
        <taxon>Bacteria</taxon>
        <taxon>Pseudomonadati</taxon>
        <taxon>Pseudomonadota</taxon>
        <taxon>Gammaproteobacteria</taxon>
        <taxon>Alteromonadales</taxon>
        <taxon>Pseudoalteromonadaceae</taxon>
        <taxon>Pseudoalteromonas</taxon>
    </lineage>
</organism>
<keyword evidence="4" id="KW-0808">Transferase</keyword>
<dbReference type="SMART" id="SM00388">
    <property type="entry name" value="HisKA"/>
    <property type="match status" value="1"/>
</dbReference>
<evidence type="ECO:0000256" key="4">
    <source>
        <dbReference type="ARBA" id="ARBA00022679"/>
    </source>
</evidence>
<dbReference type="SMART" id="SM00086">
    <property type="entry name" value="PAC"/>
    <property type="match status" value="2"/>
</dbReference>
<dbReference type="GO" id="GO:0006355">
    <property type="term" value="P:regulation of DNA-templated transcription"/>
    <property type="evidence" value="ECO:0007669"/>
    <property type="project" value="InterPro"/>
</dbReference>
<proteinExistence type="predicted"/>
<dbReference type="InterPro" id="IPR036890">
    <property type="entry name" value="HATPase_C_sf"/>
</dbReference>
<keyword evidence="3" id="KW-0597">Phosphoprotein</keyword>
<comment type="catalytic activity">
    <reaction evidence="1">
        <text>ATP + protein L-histidine = ADP + protein N-phospho-L-histidine.</text>
        <dbReference type="EC" id="2.7.13.3"/>
    </reaction>
</comment>
<name>A0A166XTV2_9GAMM</name>
<evidence type="ECO:0000313" key="12">
    <source>
        <dbReference type="EMBL" id="KZN40906.1"/>
    </source>
</evidence>
<dbReference type="CDD" id="cd00130">
    <property type="entry name" value="PAS"/>
    <property type="match status" value="2"/>
</dbReference>
<dbReference type="InterPro" id="IPR000014">
    <property type="entry name" value="PAS"/>
</dbReference>
<dbReference type="Pfam" id="PF02518">
    <property type="entry name" value="HATPase_c"/>
    <property type="match status" value="1"/>
</dbReference>
<keyword evidence="6" id="KW-0418">Kinase</keyword>
<dbReference type="PROSITE" id="PS50112">
    <property type="entry name" value="PAS"/>
    <property type="match status" value="2"/>
</dbReference>
<protein>
    <recommendedName>
        <fullName evidence="9">Sensor protein FixL</fullName>
        <ecNumber evidence="2">2.7.13.3</ecNumber>
    </recommendedName>
</protein>
<feature type="domain" description="Histidine kinase" evidence="10">
    <location>
        <begin position="277"/>
        <end position="499"/>
    </location>
</feature>